<comment type="cofactor">
    <cofactor evidence="1">
        <name>pyridoxal 5'-phosphate</name>
        <dbReference type="ChEBI" id="CHEBI:597326"/>
    </cofactor>
</comment>
<proteinExistence type="inferred from homology"/>
<dbReference type="InterPro" id="IPR027278">
    <property type="entry name" value="ACCD_DCysDesulf"/>
</dbReference>
<evidence type="ECO:0000256" key="3">
    <source>
        <dbReference type="ARBA" id="ARBA00022898"/>
    </source>
</evidence>
<dbReference type="InterPro" id="IPR036052">
    <property type="entry name" value="TrpB-like_PALP_sf"/>
</dbReference>
<evidence type="ECO:0000256" key="2">
    <source>
        <dbReference type="ARBA" id="ARBA00008639"/>
    </source>
</evidence>
<keyword evidence="5" id="KW-1185">Reference proteome</keyword>
<gene>
    <name evidence="4" type="ORF">WQE_13851</name>
</gene>
<evidence type="ECO:0000256" key="1">
    <source>
        <dbReference type="ARBA" id="ARBA00001933"/>
    </source>
</evidence>
<dbReference type="Proteomes" id="UP000004980">
    <property type="component" value="Unassembled WGS sequence"/>
</dbReference>
<dbReference type="EMBL" id="AKAU01000078">
    <property type="protein sequence ID" value="EIN00501.1"/>
    <property type="molecule type" value="Genomic_DNA"/>
</dbReference>
<reference evidence="4 5" key="1">
    <citation type="journal article" date="2012" name="J. Bacteriol.">
        <title>Draft Genome Sequence of the Soil Bacterium Burkholderia terrae Strain BS001, Which Interacts with Fungal Surface Structures.</title>
        <authorList>
            <person name="Nazir R."/>
            <person name="Hansen M.A."/>
            <person name="Sorensen S."/>
            <person name="van Elsas J.D."/>
        </authorList>
    </citation>
    <scope>NUCLEOTIDE SEQUENCE [LARGE SCALE GENOMIC DNA]</scope>
    <source>
        <strain evidence="4 5">BS001</strain>
    </source>
</reference>
<comment type="caution">
    <text evidence="4">The sequence shown here is derived from an EMBL/GenBank/DDBJ whole genome shotgun (WGS) entry which is preliminary data.</text>
</comment>
<keyword evidence="3" id="KW-0663">Pyridoxal phosphate</keyword>
<dbReference type="PANTHER" id="PTHR43780:SF2">
    <property type="entry name" value="1-AMINOCYCLOPROPANE-1-CARBOXYLATE DEAMINASE-RELATED"/>
    <property type="match status" value="1"/>
</dbReference>
<comment type="similarity">
    <text evidence="2">Belongs to the ACC deaminase/D-cysteine desulfhydrase family.</text>
</comment>
<accession>A0ABN0FNW2</accession>
<evidence type="ECO:0000313" key="5">
    <source>
        <dbReference type="Proteomes" id="UP000004980"/>
    </source>
</evidence>
<dbReference type="SUPFAM" id="SSF53686">
    <property type="entry name" value="Tryptophan synthase beta subunit-like PLP-dependent enzymes"/>
    <property type="match status" value="1"/>
</dbReference>
<organism evidence="4 5">
    <name type="scientific">Paraburkholderia hospita</name>
    <dbReference type="NCBI Taxonomy" id="169430"/>
    <lineage>
        <taxon>Bacteria</taxon>
        <taxon>Pseudomonadati</taxon>
        <taxon>Pseudomonadota</taxon>
        <taxon>Betaproteobacteria</taxon>
        <taxon>Burkholderiales</taxon>
        <taxon>Burkholderiaceae</taxon>
        <taxon>Paraburkholderia</taxon>
    </lineage>
</organism>
<dbReference type="PANTHER" id="PTHR43780">
    <property type="entry name" value="1-AMINOCYCLOPROPANE-1-CARBOXYLATE DEAMINASE-RELATED"/>
    <property type="match status" value="1"/>
</dbReference>
<dbReference type="Gene3D" id="3.40.50.1100">
    <property type="match status" value="1"/>
</dbReference>
<sequence length="177" mass="19195">MTEQLEFLGIDSVTIVVPVGSGGTIAGLITGWTYALETVGRAPPIAVEIVGVCVSRPPEELRDSIESIVRDCGTSAAEGVLRPTASRCHWRLVDGRGAGFGMADIHDLELVEEIGRQTRFLADITYNGKALRWLRESAKQLSGAIVYWHTGGALGVVDRISDRSADWEAARIEEFNQ</sequence>
<protein>
    <submittedName>
        <fullName evidence="4">1-aminocyclopropane-1-carboxylate deaminase</fullName>
    </submittedName>
</protein>
<name>A0ABN0FNW2_9BURK</name>
<evidence type="ECO:0000313" key="4">
    <source>
        <dbReference type="EMBL" id="EIN00501.1"/>
    </source>
</evidence>